<protein>
    <submittedName>
        <fullName evidence="2">Uncharacterized protein</fullName>
    </submittedName>
</protein>
<evidence type="ECO:0000313" key="3">
    <source>
        <dbReference type="Proteomes" id="UP000786693"/>
    </source>
</evidence>
<keyword evidence="3" id="KW-1185">Reference proteome</keyword>
<comment type="caution">
    <text evidence="2">The sequence shown here is derived from an EMBL/GenBank/DDBJ whole genome shotgun (WGS) entry which is preliminary data.</text>
</comment>
<reference evidence="2 3" key="1">
    <citation type="submission" date="2021-05" db="EMBL/GenBank/DDBJ databases">
        <title>Bacteria Genome sequencing.</title>
        <authorList>
            <person name="Takabe Y."/>
            <person name="Nakajima Y."/>
            <person name="Suzuki S."/>
            <person name="Shiozaki T."/>
        </authorList>
    </citation>
    <scope>NUCLEOTIDE SEQUENCE [LARGE SCALE GENOMIC DNA]</scope>
    <source>
        <strain evidence="2 3">AI_62</strain>
    </source>
</reference>
<sequence length="126" mass="13584">MGERRALLDRAPERCAPSTVAEADPTGHVHVPERSNGSGHAILAEQMIMQCRARETRRIAERGQRQTLDRLETGAPGREAPGRGWRVVDVCDDEGRHGAALPLWAAAANVSRRGAPADLAPGRPLP</sequence>
<gene>
    <name evidence="2" type="ORF">JANAI62_33350</name>
</gene>
<evidence type="ECO:0000256" key="1">
    <source>
        <dbReference type="SAM" id="MobiDB-lite"/>
    </source>
</evidence>
<dbReference type="EMBL" id="BPFH01000007">
    <property type="protein sequence ID" value="GIT96712.1"/>
    <property type="molecule type" value="Genomic_DNA"/>
</dbReference>
<accession>A0ABQ4NQM4</accession>
<name>A0ABQ4NQM4_9RHOB</name>
<proteinExistence type="predicted"/>
<dbReference type="Proteomes" id="UP000786693">
    <property type="component" value="Unassembled WGS sequence"/>
</dbReference>
<organism evidence="2 3">
    <name type="scientific">Jannaschia pagri</name>
    <dbReference type="NCBI Taxonomy" id="2829797"/>
    <lineage>
        <taxon>Bacteria</taxon>
        <taxon>Pseudomonadati</taxon>
        <taxon>Pseudomonadota</taxon>
        <taxon>Alphaproteobacteria</taxon>
        <taxon>Rhodobacterales</taxon>
        <taxon>Roseobacteraceae</taxon>
        <taxon>Jannaschia</taxon>
    </lineage>
</organism>
<feature type="region of interest" description="Disordered" evidence="1">
    <location>
        <begin position="1"/>
        <end position="38"/>
    </location>
</feature>
<evidence type="ECO:0000313" key="2">
    <source>
        <dbReference type="EMBL" id="GIT96712.1"/>
    </source>
</evidence>
<feature type="compositionally biased region" description="Basic and acidic residues" evidence="1">
    <location>
        <begin position="1"/>
        <end position="13"/>
    </location>
</feature>